<protein>
    <submittedName>
        <fullName evidence="2">Uncharacterized protein</fullName>
    </submittedName>
</protein>
<accession>A0A0C3GU88</accession>
<evidence type="ECO:0000313" key="3">
    <source>
        <dbReference type="Proteomes" id="UP000054321"/>
    </source>
</evidence>
<dbReference type="STRING" id="913774.A0A0C3GU88"/>
<dbReference type="PANTHER" id="PTHR37981">
    <property type="entry name" value="LIPASE 2"/>
    <property type="match status" value="1"/>
</dbReference>
<dbReference type="EMBL" id="KN832892">
    <property type="protein sequence ID" value="KIM93961.1"/>
    <property type="molecule type" value="Genomic_DNA"/>
</dbReference>
<dbReference type="SUPFAM" id="SSF52266">
    <property type="entry name" value="SGNH hydrolase"/>
    <property type="match status" value="1"/>
</dbReference>
<proteinExistence type="predicted"/>
<dbReference type="HOGENOM" id="CLU_043426_0_0_1"/>
<keyword evidence="3" id="KW-1185">Reference proteome</keyword>
<dbReference type="OrthoDB" id="21678at2759"/>
<dbReference type="Gene3D" id="3.40.50.1110">
    <property type="entry name" value="SGNH hydrolase"/>
    <property type="match status" value="1"/>
</dbReference>
<dbReference type="CDD" id="cd01823">
    <property type="entry name" value="SEST_like"/>
    <property type="match status" value="1"/>
</dbReference>
<organism evidence="2 3">
    <name type="scientific">Oidiodendron maius (strain Zn)</name>
    <dbReference type="NCBI Taxonomy" id="913774"/>
    <lineage>
        <taxon>Eukaryota</taxon>
        <taxon>Fungi</taxon>
        <taxon>Dikarya</taxon>
        <taxon>Ascomycota</taxon>
        <taxon>Pezizomycotina</taxon>
        <taxon>Leotiomycetes</taxon>
        <taxon>Leotiomycetes incertae sedis</taxon>
        <taxon>Myxotrichaceae</taxon>
        <taxon>Oidiodendron</taxon>
    </lineage>
</organism>
<dbReference type="AlphaFoldDB" id="A0A0C3GU88"/>
<reference evidence="2 3" key="1">
    <citation type="submission" date="2014-04" db="EMBL/GenBank/DDBJ databases">
        <authorList>
            <consortium name="DOE Joint Genome Institute"/>
            <person name="Kuo A."/>
            <person name="Martino E."/>
            <person name="Perotto S."/>
            <person name="Kohler A."/>
            <person name="Nagy L.G."/>
            <person name="Floudas D."/>
            <person name="Copeland A."/>
            <person name="Barry K.W."/>
            <person name="Cichocki N."/>
            <person name="Veneault-Fourrey C."/>
            <person name="LaButti K."/>
            <person name="Lindquist E.A."/>
            <person name="Lipzen A."/>
            <person name="Lundell T."/>
            <person name="Morin E."/>
            <person name="Murat C."/>
            <person name="Sun H."/>
            <person name="Tunlid A."/>
            <person name="Henrissat B."/>
            <person name="Grigoriev I.V."/>
            <person name="Hibbett D.S."/>
            <person name="Martin F."/>
            <person name="Nordberg H.P."/>
            <person name="Cantor M.N."/>
            <person name="Hua S.X."/>
        </authorList>
    </citation>
    <scope>NUCLEOTIDE SEQUENCE [LARGE SCALE GENOMIC DNA]</scope>
    <source>
        <strain evidence="2 3">Zn</strain>
    </source>
</reference>
<gene>
    <name evidence="2" type="ORF">OIDMADRAFT_61227</name>
</gene>
<dbReference type="GO" id="GO:0016788">
    <property type="term" value="F:hydrolase activity, acting on ester bonds"/>
    <property type="evidence" value="ECO:0007669"/>
    <property type="project" value="InterPro"/>
</dbReference>
<dbReference type="InParanoid" id="A0A0C3GU88"/>
<feature type="region of interest" description="Disordered" evidence="1">
    <location>
        <begin position="432"/>
        <end position="475"/>
    </location>
</feature>
<feature type="compositionally biased region" description="Low complexity" evidence="1">
    <location>
        <begin position="456"/>
        <end position="475"/>
    </location>
</feature>
<dbReference type="InterPro" id="IPR036514">
    <property type="entry name" value="SGNH_hydro_sf"/>
</dbReference>
<name>A0A0C3GU88_OIDMZ</name>
<dbReference type="InterPro" id="IPR037460">
    <property type="entry name" value="SEST-like"/>
</dbReference>
<evidence type="ECO:0000256" key="1">
    <source>
        <dbReference type="SAM" id="MobiDB-lite"/>
    </source>
</evidence>
<dbReference type="GO" id="GO:0006629">
    <property type="term" value="P:lipid metabolic process"/>
    <property type="evidence" value="ECO:0007669"/>
    <property type="project" value="TreeGrafter"/>
</dbReference>
<evidence type="ECO:0000313" key="2">
    <source>
        <dbReference type="EMBL" id="KIM93961.1"/>
    </source>
</evidence>
<dbReference type="Proteomes" id="UP000054321">
    <property type="component" value="Unassembled WGS sequence"/>
</dbReference>
<reference evidence="3" key="2">
    <citation type="submission" date="2015-01" db="EMBL/GenBank/DDBJ databases">
        <title>Evolutionary Origins and Diversification of the Mycorrhizal Mutualists.</title>
        <authorList>
            <consortium name="DOE Joint Genome Institute"/>
            <consortium name="Mycorrhizal Genomics Consortium"/>
            <person name="Kohler A."/>
            <person name="Kuo A."/>
            <person name="Nagy L.G."/>
            <person name="Floudas D."/>
            <person name="Copeland A."/>
            <person name="Barry K.W."/>
            <person name="Cichocki N."/>
            <person name="Veneault-Fourrey C."/>
            <person name="LaButti K."/>
            <person name="Lindquist E.A."/>
            <person name="Lipzen A."/>
            <person name="Lundell T."/>
            <person name="Morin E."/>
            <person name="Murat C."/>
            <person name="Riley R."/>
            <person name="Ohm R."/>
            <person name="Sun H."/>
            <person name="Tunlid A."/>
            <person name="Henrissat B."/>
            <person name="Grigoriev I.V."/>
            <person name="Hibbett D.S."/>
            <person name="Martin F."/>
        </authorList>
    </citation>
    <scope>NUCLEOTIDE SEQUENCE [LARGE SCALE GENOMIC DNA]</scope>
    <source>
        <strain evidence="3">Zn</strain>
    </source>
</reference>
<dbReference type="PANTHER" id="PTHR37981:SF1">
    <property type="entry name" value="SGNH HYDROLASE-TYPE ESTERASE DOMAIN-CONTAINING PROTEIN"/>
    <property type="match status" value="1"/>
</dbReference>
<sequence length="475" mass="51481">MVRATPIDRIQRQETFVWGPLGDSWASGVSFDGKNTDYDNNTNACLRWKNSYGPLMEADTTWTTKPQAFHFAACSGAFLEHIELNSQESKPGKTNPPQIGQVGNPMMLTYQAGGNNCGFGTAVARCLYPIPAVFGYDKPYPDPEGACWKAVNDSNTYINDMRMTDKPGFHGLYFDELTTIQRVLSNDIVKNNPDFKLYVLGYAHFFNLGANYCDNLSFAPGVKANAFDEVAATLTSIALDSLATNYQPPNVTNQLRTDFNDATTRVNNIMRKAVIDANDPRVKFIDISPAFNGHRFCENTHNKIDQWFNINLSDALIVNGTMPGGINIASLNDTVGIESGSISGIPWAMRPFHPKVGGTSAIAEYIKAAAKADNIPGVVESQPNSSPCQSATLDNCVYQWNDVPSGQPCPTNAPPPLPATCTGPLPFAATSAPVTSRLDNPPRFTLNTPVTSFAGPLSSPSLLPPLHSSSTSPLR</sequence>